<dbReference type="CDD" id="cd08501">
    <property type="entry name" value="PBP2_Lpqw"/>
    <property type="match status" value="1"/>
</dbReference>
<proteinExistence type="predicted"/>
<dbReference type="EMBL" id="CP031264">
    <property type="protein sequence ID" value="AXI79266.1"/>
    <property type="molecule type" value="Genomic_DNA"/>
</dbReference>
<dbReference type="OrthoDB" id="7888869at2"/>
<dbReference type="GO" id="GO:0015833">
    <property type="term" value="P:peptide transport"/>
    <property type="evidence" value="ECO:0007669"/>
    <property type="project" value="TreeGrafter"/>
</dbReference>
<feature type="compositionally biased region" description="Low complexity" evidence="1">
    <location>
        <begin position="616"/>
        <end position="667"/>
    </location>
</feature>
<feature type="compositionally biased region" description="Low complexity" evidence="1">
    <location>
        <begin position="102"/>
        <end position="111"/>
    </location>
</feature>
<evidence type="ECO:0000313" key="4">
    <source>
        <dbReference type="Proteomes" id="UP000249340"/>
    </source>
</evidence>
<dbReference type="Proteomes" id="UP000249340">
    <property type="component" value="Chromosome"/>
</dbReference>
<keyword evidence="4" id="KW-1185">Reference proteome</keyword>
<dbReference type="SUPFAM" id="SSF53850">
    <property type="entry name" value="Periplasmic binding protein-like II"/>
    <property type="match status" value="1"/>
</dbReference>
<dbReference type="KEGG" id="stri:C7M71_019460"/>
<dbReference type="Pfam" id="PF00496">
    <property type="entry name" value="SBP_bac_5"/>
    <property type="match status" value="1"/>
</dbReference>
<dbReference type="InterPro" id="IPR039424">
    <property type="entry name" value="SBP_5"/>
</dbReference>
<accession>A0A345SZW1</accession>
<dbReference type="PANTHER" id="PTHR30290:SF65">
    <property type="entry name" value="MONOACYL PHOSPHATIDYLINOSITOL TETRAMANNOSIDE-BINDING PROTEIN LPQW-RELATED"/>
    <property type="match status" value="1"/>
</dbReference>
<dbReference type="Gene3D" id="3.90.76.10">
    <property type="entry name" value="Dipeptide-binding Protein, Domain 1"/>
    <property type="match status" value="1"/>
</dbReference>
<dbReference type="GO" id="GO:1904680">
    <property type="term" value="F:peptide transmembrane transporter activity"/>
    <property type="evidence" value="ECO:0007669"/>
    <property type="project" value="TreeGrafter"/>
</dbReference>
<evidence type="ECO:0000259" key="2">
    <source>
        <dbReference type="Pfam" id="PF00496"/>
    </source>
</evidence>
<name>A0A345SZW1_9ACTN</name>
<dbReference type="Gene3D" id="3.10.105.10">
    <property type="entry name" value="Dipeptide-binding Protein, Domain 3"/>
    <property type="match status" value="1"/>
</dbReference>
<feature type="domain" description="Solute-binding protein family 5" evidence="2">
    <location>
        <begin position="313"/>
        <end position="619"/>
    </location>
</feature>
<dbReference type="Gene3D" id="3.40.190.10">
    <property type="entry name" value="Periplasmic binding protein-like II"/>
    <property type="match status" value="1"/>
</dbReference>
<organism evidence="3 4">
    <name type="scientific">Peterkaempfera bronchialis</name>
    <dbReference type="NCBI Taxonomy" id="2126346"/>
    <lineage>
        <taxon>Bacteria</taxon>
        <taxon>Bacillati</taxon>
        <taxon>Actinomycetota</taxon>
        <taxon>Actinomycetes</taxon>
        <taxon>Kitasatosporales</taxon>
        <taxon>Streptomycetaceae</taxon>
        <taxon>Peterkaempfera</taxon>
    </lineage>
</organism>
<dbReference type="AlphaFoldDB" id="A0A345SZW1"/>
<dbReference type="InterPro" id="IPR000914">
    <property type="entry name" value="SBP_5_dom"/>
</dbReference>
<feature type="region of interest" description="Disordered" evidence="1">
    <location>
        <begin position="102"/>
        <end position="202"/>
    </location>
</feature>
<evidence type="ECO:0000256" key="1">
    <source>
        <dbReference type="SAM" id="MobiDB-lite"/>
    </source>
</evidence>
<evidence type="ECO:0000313" key="3">
    <source>
        <dbReference type="EMBL" id="AXI79266.1"/>
    </source>
</evidence>
<protein>
    <submittedName>
        <fullName evidence="3">ABC transporter family substrate-binding protein</fullName>
    </submittedName>
</protein>
<sequence>MVQVRPDAPHIQAPAQPGLQGVHGPLQFIGQLPAPGEVALGRRSGCHVLRHRAPTSALVGSYLLARRLRCASECDSPHSLGEGSVHDWYGKGRPWSARAAIRAAPGATHPAEGPPDVDHPGGGRGPGPCPAATAGPDALEWTGGVRPDPGGPPSVRRPVRRSAPWRGAASRGGSVPIIQDVHDGPAESGPPAPGPAADRRPRRAVGTAALLLTVALGVGVAACSGSDSGPIASDVPGADRTELREGGTLRWAVNAVPATLNVFQTGTDATSALVAQAALPTLFRLDDRARATLDPDFLVSADSTAPAAGHPQQTVVYRLNPKAVWSDGTPISAADFAAQWKALSGTDSAYWSTPAAGYSAIASVTQGADAHHVKVVFKQPCAHWKGLFTPLYPASATKSAEAFNTGSKDGLAVSAGPFKVARVDRSAGSVTLVRNPAWWGDRARLDRIDLVAVPVGKRLEALGQGRLDIAALDRAVDDPAGVVPAATAAPAADSADAAGAVYRSAEALPGFQLRKAAGAAYTQLTLNGGRGPLADPRVRRAVARAVDRQHIADAVLKPFGLPAVTLGNHLLLADQDGYQDNTAALGRTDREAAAELLEAAGWKVGGAITTPAPDTSASRSAGASPGPSAGPSAHASAGPSASASASASASESESASAVPAAATAATPAPAPVPVPAGTRARGGKPLTLDLLIPSGSTTARRIARAVSADLARVGIVAVPRAVDGAGFFADHIAAGDFDLAVFSWPGSPNTVADERPLYAKPQPGPDGLPVVGLNYARTGTDEIDRLLDEAAAALDPEEAARLTQQADVRIWEEAHSLPLFQRPELVAVRDSVAGVGAFGFATPRFQDMGFRLTS</sequence>
<feature type="compositionally biased region" description="Low complexity" evidence="1">
    <location>
        <begin position="130"/>
        <end position="167"/>
    </location>
</feature>
<dbReference type="PANTHER" id="PTHR30290">
    <property type="entry name" value="PERIPLASMIC BINDING COMPONENT OF ABC TRANSPORTER"/>
    <property type="match status" value="1"/>
</dbReference>
<gene>
    <name evidence="3" type="ORF">C7M71_019460</name>
</gene>
<feature type="region of interest" description="Disordered" evidence="1">
    <location>
        <begin position="607"/>
        <end position="685"/>
    </location>
</feature>
<reference evidence="4" key="1">
    <citation type="submission" date="2018-07" db="EMBL/GenBank/DDBJ databases">
        <title>Streptacidiphilus bronchialis DSM 106435 chromosome.</title>
        <authorList>
            <person name="Batra D."/>
            <person name="Gulvik C.A."/>
        </authorList>
    </citation>
    <scope>NUCLEOTIDE SEQUENCE [LARGE SCALE GENOMIC DNA]</scope>
    <source>
        <strain evidence="4">DSM 106435</strain>
    </source>
</reference>